<feature type="compositionally biased region" description="Basic and acidic residues" evidence="1">
    <location>
        <begin position="295"/>
        <end position="306"/>
    </location>
</feature>
<gene>
    <name evidence="2" type="ORF">NZH93_04915</name>
</gene>
<dbReference type="GO" id="GO:0003677">
    <property type="term" value="F:DNA binding"/>
    <property type="evidence" value="ECO:0007669"/>
    <property type="project" value="UniProtKB-KW"/>
</dbReference>
<dbReference type="RefSeq" id="WP_259621697.1">
    <property type="nucleotide sequence ID" value="NZ_JANYMP010000002.1"/>
</dbReference>
<accession>A0A9X2VGG2</accession>
<proteinExistence type="predicted"/>
<keyword evidence="3" id="KW-1185">Reference proteome</keyword>
<reference evidence="2" key="1">
    <citation type="submission" date="2022-08" db="EMBL/GenBank/DDBJ databases">
        <authorList>
            <person name="Tistechok S."/>
            <person name="Samborskyy M."/>
            <person name="Roman I."/>
        </authorList>
    </citation>
    <scope>NUCLEOTIDE SEQUENCE</scope>
    <source>
        <strain evidence="2">DSM 103496</strain>
    </source>
</reference>
<dbReference type="PANTHER" id="PTHR38479:SF2">
    <property type="entry name" value="WINGED HELIX DNA-BINDING DOMAIN-CONTAINING PROTEIN"/>
    <property type="match status" value="1"/>
</dbReference>
<protein>
    <submittedName>
        <fullName evidence="2">Winged helix DNA-binding domain-containing protein</fullName>
    </submittedName>
</protein>
<feature type="region of interest" description="Disordered" evidence="1">
    <location>
        <begin position="285"/>
        <end position="306"/>
    </location>
</feature>
<organism evidence="2 3">
    <name type="scientific">Umezawaea endophytica</name>
    <dbReference type="NCBI Taxonomy" id="1654476"/>
    <lineage>
        <taxon>Bacteria</taxon>
        <taxon>Bacillati</taxon>
        <taxon>Actinomycetota</taxon>
        <taxon>Actinomycetes</taxon>
        <taxon>Pseudonocardiales</taxon>
        <taxon>Pseudonocardiaceae</taxon>
        <taxon>Umezawaea</taxon>
    </lineage>
</organism>
<evidence type="ECO:0000313" key="2">
    <source>
        <dbReference type="EMBL" id="MCS7476185.1"/>
    </source>
</evidence>
<comment type="caution">
    <text evidence="2">The sequence shown here is derived from an EMBL/GenBank/DDBJ whole genome shotgun (WGS) entry which is preliminary data.</text>
</comment>
<dbReference type="EMBL" id="JANYMP010000002">
    <property type="protein sequence ID" value="MCS7476185.1"/>
    <property type="molecule type" value="Genomic_DNA"/>
</dbReference>
<dbReference type="InterPro" id="IPR009351">
    <property type="entry name" value="AlkZ-like"/>
</dbReference>
<dbReference type="AlphaFoldDB" id="A0A9X2VGG2"/>
<dbReference type="Pfam" id="PF06224">
    <property type="entry name" value="AlkZ-like"/>
    <property type="match status" value="1"/>
</dbReference>
<dbReference type="PANTHER" id="PTHR38479">
    <property type="entry name" value="LMO0824 PROTEIN"/>
    <property type="match status" value="1"/>
</dbReference>
<keyword evidence="2" id="KW-0238">DNA-binding</keyword>
<evidence type="ECO:0000256" key="1">
    <source>
        <dbReference type="SAM" id="MobiDB-lite"/>
    </source>
</evidence>
<name>A0A9X2VGG2_9PSEU</name>
<evidence type="ECO:0000313" key="3">
    <source>
        <dbReference type="Proteomes" id="UP001141259"/>
    </source>
</evidence>
<sequence>MTAEQALATRMRAQRLVAPAADLRDVVALQAQDVRAVEVAAANRGLAVEGVRTWAMRGTLHLLHPADARWVVGLLGPHFIAVGARRRAQLGLDDELCARALAAFGEVLQEPKDRADTVRALAEVGVVVDPRSQAPAHLLAFAANSGVVQRGLDDRYGLLEGGDDDPRGLVDLLHRYLEAYGPATVEDFAAWTGLRLGDVRRIPLEGLWDTGFGLVPEGTVPAEPSGATRFLGHFDTYLLGYRDRSLALSPADAPEVQTGGGFLTPHVVVDGRVVGTWKREGDEVVVSPFPPGRGGEVRRSAGEDTR</sequence>
<dbReference type="Proteomes" id="UP001141259">
    <property type="component" value="Unassembled WGS sequence"/>
</dbReference>